<dbReference type="PANTHER" id="PTHR30006:SF15">
    <property type="entry name" value="IRON-UTILIZATION PERIPLASMIC PROTEIN"/>
    <property type="match status" value="1"/>
</dbReference>
<dbReference type="PANTHER" id="PTHR30006">
    <property type="entry name" value="THIAMINE-BINDING PERIPLASMIC PROTEIN-RELATED"/>
    <property type="match status" value="1"/>
</dbReference>
<evidence type="ECO:0000256" key="3">
    <source>
        <dbReference type="SAM" id="SignalP"/>
    </source>
</evidence>
<comment type="similarity">
    <text evidence="1">Belongs to the bacterial solute-binding protein 1 family.</text>
</comment>
<dbReference type="Proteomes" id="UP001056648">
    <property type="component" value="Chromosome 2"/>
</dbReference>
<dbReference type="SUPFAM" id="SSF53850">
    <property type="entry name" value="Periplasmic binding protein-like II"/>
    <property type="match status" value="1"/>
</dbReference>
<sequence>MFVFRRLLPAAAALAMAASAASIPLAAMAQGSQEKVLNLYTARHYQTDEALYSNFTKQTGIKINRIEGQEDPLLERIKSEGANSPADVFITVDIGRLWRAQQAGVFAPVKSKVLESRIPANFRDPNGEWFGFSARARVIAYNKDTVKPGDIKTYEDLADPKWKGKLCTRSSGHVYNLSLISSLIAHDGEAKTERWAQGVVANLARTPKGGDTDQLKAVAAGECDLAISNTYYIARLLKSTKPEDKAVADKLGVVWPNQDSQGVHMNISGGGMLKQAPNKESAVKFLEYLASDEAQAYFANGNNEWPVVPSVKVGNPALEAMGSFKADRINVAELGKYQPVAQKLADKAGFK</sequence>
<name>A0ABY4VXB2_9BURK</name>
<dbReference type="InterPro" id="IPR026045">
    <property type="entry name" value="Ferric-bd"/>
</dbReference>
<dbReference type="EMBL" id="CP098736">
    <property type="protein sequence ID" value="USE79410.1"/>
    <property type="molecule type" value="Genomic_DNA"/>
</dbReference>
<reference evidence="4" key="1">
    <citation type="submission" date="2022-06" db="EMBL/GenBank/DDBJ databases">
        <title>Complete genome sequence and characterization of Cupriavidus gilardii QJ1 isolated from contaminating cells.</title>
        <authorList>
            <person name="Qi J."/>
        </authorList>
    </citation>
    <scope>NUCLEOTIDE SEQUENCE</scope>
    <source>
        <strain evidence="4">QJ1</strain>
    </source>
</reference>
<evidence type="ECO:0000256" key="1">
    <source>
        <dbReference type="ARBA" id="ARBA00008520"/>
    </source>
</evidence>
<keyword evidence="2 3" id="KW-0732">Signal</keyword>
<dbReference type="CDD" id="cd13542">
    <property type="entry name" value="PBP2_FutA1_ilke"/>
    <property type="match status" value="1"/>
</dbReference>
<keyword evidence="5" id="KW-1185">Reference proteome</keyword>
<dbReference type="InterPro" id="IPR006059">
    <property type="entry name" value="SBP"/>
</dbReference>
<gene>
    <name evidence="4" type="ORF">NDR89_22720</name>
</gene>
<proteinExistence type="inferred from homology"/>
<accession>A0ABY4VXB2</accession>
<feature type="chain" id="PRO_5045621880" evidence="3">
    <location>
        <begin position="30"/>
        <end position="351"/>
    </location>
</feature>
<evidence type="ECO:0000256" key="2">
    <source>
        <dbReference type="ARBA" id="ARBA00022729"/>
    </source>
</evidence>
<protein>
    <submittedName>
        <fullName evidence="4">Fe(3+) ABC transporter substrate-binding protein</fullName>
    </submittedName>
</protein>
<feature type="signal peptide" evidence="3">
    <location>
        <begin position="1"/>
        <end position="29"/>
    </location>
</feature>
<organism evidence="4 5">
    <name type="scientific">Cupriavidus gilardii</name>
    <dbReference type="NCBI Taxonomy" id="82541"/>
    <lineage>
        <taxon>Bacteria</taxon>
        <taxon>Pseudomonadati</taxon>
        <taxon>Pseudomonadota</taxon>
        <taxon>Betaproteobacteria</taxon>
        <taxon>Burkholderiales</taxon>
        <taxon>Burkholderiaceae</taxon>
        <taxon>Cupriavidus</taxon>
    </lineage>
</organism>
<evidence type="ECO:0000313" key="5">
    <source>
        <dbReference type="Proteomes" id="UP001056648"/>
    </source>
</evidence>
<evidence type="ECO:0000313" key="4">
    <source>
        <dbReference type="EMBL" id="USE79410.1"/>
    </source>
</evidence>
<dbReference type="RefSeq" id="WP_252252906.1">
    <property type="nucleotide sequence ID" value="NZ_CP098736.1"/>
</dbReference>
<dbReference type="Gene3D" id="3.40.190.10">
    <property type="entry name" value="Periplasmic binding protein-like II"/>
    <property type="match status" value="2"/>
</dbReference>
<dbReference type="PIRSF" id="PIRSF002825">
    <property type="entry name" value="CfbpA"/>
    <property type="match status" value="1"/>
</dbReference>
<dbReference type="Pfam" id="PF13416">
    <property type="entry name" value="SBP_bac_8"/>
    <property type="match status" value="1"/>
</dbReference>